<name>A0A3B0XK61_9ZZZZ</name>
<sequence length="55" mass="6260">MMVGQMMIRPMMIGPMMIGSVGVNSFAQTSANYSHKFRIDKQTVKPRMNLNEPTR</sequence>
<gene>
    <name evidence="1" type="ORF">MNBD_GAMMA08-1616</name>
</gene>
<dbReference type="AlphaFoldDB" id="A0A3B0XK61"/>
<reference evidence="1" key="1">
    <citation type="submission" date="2018-06" db="EMBL/GenBank/DDBJ databases">
        <authorList>
            <person name="Zhirakovskaya E."/>
        </authorList>
    </citation>
    <scope>NUCLEOTIDE SEQUENCE</scope>
</reference>
<organism evidence="1">
    <name type="scientific">hydrothermal vent metagenome</name>
    <dbReference type="NCBI Taxonomy" id="652676"/>
    <lineage>
        <taxon>unclassified sequences</taxon>
        <taxon>metagenomes</taxon>
        <taxon>ecological metagenomes</taxon>
    </lineage>
</organism>
<evidence type="ECO:0000313" key="1">
    <source>
        <dbReference type="EMBL" id="VAW62169.1"/>
    </source>
</evidence>
<accession>A0A3B0XK61</accession>
<proteinExistence type="predicted"/>
<dbReference type="EMBL" id="UOFH01000208">
    <property type="protein sequence ID" value="VAW62169.1"/>
    <property type="molecule type" value="Genomic_DNA"/>
</dbReference>
<protein>
    <submittedName>
        <fullName evidence="1">Uncharacterized protein</fullName>
    </submittedName>
</protein>